<evidence type="ECO:0000313" key="1">
    <source>
        <dbReference type="EMBL" id="UQC73959.1"/>
    </source>
</evidence>
<sequence length="256" mass="27994">MDKITQAIWIPKGRENASPAINSILWVPLARKSAGLISNPAFQRNALNIQPASFRSGWRGHRWEPHRVSKSRSTIPSGTTSPLELTTKKSAITCSASCMKNQKWFTLLGARRACHLFMIGVERIVYANMAASGDSYATAASNSRQARCGWMLLPQQDSSLSESANPVGRGAPNYPALLVLSIASHAERLVNSQTAPFGRALEYLQSPRHTLFPFGLCLRFLGVVNLCTSPMSLARSLLNQIYGIEIGLGKNNAIDR</sequence>
<protein>
    <submittedName>
        <fullName evidence="1">Uncharacterized protein</fullName>
    </submittedName>
</protein>
<proteinExistence type="predicted"/>
<reference evidence="1" key="1">
    <citation type="journal article" date="2021" name="Mol. Plant Microbe Interact.">
        <title>Complete Genome Sequence of the Plant-Pathogenic Fungus Colletotrichum lupini.</title>
        <authorList>
            <person name="Baroncelli R."/>
            <person name="Pensec F."/>
            <person name="Da Lio D."/>
            <person name="Boufleur T."/>
            <person name="Vicente I."/>
            <person name="Sarrocco S."/>
            <person name="Picot A."/>
            <person name="Baraldi E."/>
            <person name="Sukno S."/>
            <person name="Thon M."/>
            <person name="Le Floch G."/>
        </authorList>
    </citation>
    <scope>NUCLEOTIDE SEQUENCE</scope>
    <source>
        <strain evidence="1">IMI 504893</strain>
    </source>
</reference>
<gene>
    <name evidence="1" type="ORF">CLUP02_00606</name>
</gene>
<dbReference type="Proteomes" id="UP000830671">
    <property type="component" value="Chromosome 1"/>
</dbReference>
<dbReference type="RefSeq" id="XP_049135610.1">
    <property type="nucleotide sequence ID" value="XM_049279653.1"/>
</dbReference>
<evidence type="ECO:0000313" key="2">
    <source>
        <dbReference type="Proteomes" id="UP000830671"/>
    </source>
</evidence>
<keyword evidence="2" id="KW-1185">Reference proteome</keyword>
<organism evidence="1 2">
    <name type="scientific">Colletotrichum lupini</name>
    <dbReference type="NCBI Taxonomy" id="145971"/>
    <lineage>
        <taxon>Eukaryota</taxon>
        <taxon>Fungi</taxon>
        <taxon>Dikarya</taxon>
        <taxon>Ascomycota</taxon>
        <taxon>Pezizomycotina</taxon>
        <taxon>Sordariomycetes</taxon>
        <taxon>Hypocreomycetidae</taxon>
        <taxon>Glomerellales</taxon>
        <taxon>Glomerellaceae</taxon>
        <taxon>Colletotrichum</taxon>
        <taxon>Colletotrichum acutatum species complex</taxon>
    </lineage>
</organism>
<dbReference type="KEGG" id="clup:CLUP02_00606"/>
<accession>A0A9Q8W8C4</accession>
<dbReference type="AlphaFoldDB" id="A0A9Q8W8C4"/>
<dbReference type="GeneID" id="73334663"/>
<name>A0A9Q8W8C4_9PEZI</name>
<dbReference type="EMBL" id="CP019471">
    <property type="protein sequence ID" value="UQC73959.1"/>
    <property type="molecule type" value="Genomic_DNA"/>
</dbReference>